<dbReference type="Gene3D" id="3.15.10.30">
    <property type="entry name" value="Haemolymph juvenile hormone binding protein"/>
    <property type="match status" value="1"/>
</dbReference>
<reference evidence="2" key="1">
    <citation type="submission" date="2025-08" db="UniProtKB">
        <authorList>
            <consortium name="RefSeq"/>
        </authorList>
    </citation>
    <scope>IDENTIFICATION</scope>
    <source>
        <tissue evidence="2">Whole Larva</tissue>
    </source>
</reference>
<protein>
    <submittedName>
        <fullName evidence="2">Protein takeout-like</fullName>
    </submittedName>
</protein>
<dbReference type="InterPro" id="IPR038606">
    <property type="entry name" value="To_sf"/>
</dbReference>
<name>A0ABM1MF87_NICVS</name>
<dbReference type="SMART" id="SM00700">
    <property type="entry name" value="JHBP"/>
    <property type="match status" value="1"/>
</dbReference>
<dbReference type="InterPro" id="IPR010562">
    <property type="entry name" value="Haemolymph_juvenile_hormone-bd"/>
</dbReference>
<organism evidence="1 2">
    <name type="scientific">Nicrophorus vespilloides</name>
    <name type="common">Boreal carrion beetle</name>
    <dbReference type="NCBI Taxonomy" id="110193"/>
    <lineage>
        <taxon>Eukaryota</taxon>
        <taxon>Metazoa</taxon>
        <taxon>Ecdysozoa</taxon>
        <taxon>Arthropoda</taxon>
        <taxon>Hexapoda</taxon>
        <taxon>Insecta</taxon>
        <taxon>Pterygota</taxon>
        <taxon>Neoptera</taxon>
        <taxon>Endopterygota</taxon>
        <taxon>Coleoptera</taxon>
        <taxon>Polyphaga</taxon>
        <taxon>Staphyliniformia</taxon>
        <taxon>Silphidae</taxon>
        <taxon>Nicrophorinae</taxon>
        <taxon>Nicrophorus</taxon>
    </lineage>
</organism>
<dbReference type="RefSeq" id="XP_017773237.1">
    <property type="nucleotide sequence ID" value="XM_017917748.1"/>
</dbReference>
<sequence>MKLRAIDPVVIDKLNINYGNGTSLNLDAQLTNVKVYGVINAKVTKVLIDTDKKDVELHIFLPDLYFHADYKGTGQVLLIKLDSNGIMTTNLTDVNVVAKLDSEVIENNGKEYLKTEITELTVDIKTLNFNLSNLFKDQALTDNTNKVINENIHDLYNELRPIIVDAIKAIVRNPVKNIMDGYPFDVLFPK</sequence>
<accession>A0ABM1MF87</accession>
<evidence type="ECO:0000313" key="2">
    <source>
        <dbReference type="RefSeq" id="XP_017773237.1"/>
    </source>
</evidence>
<proteinExistence type="predicted"/>
<evidence type="ECO:0000313" key="1">
    <source>
        <dbReference type="Proteomes" id="UP000695000"/>
    </source>
</evidence>
<dbReference type="PANTHER" id="PTHR11008:SF41">
    <property type="entry name" value="RE70318P"/>
    <property type="match status" value="1"/>
</dbReference>
<gene>
    <name evidence="2" type="primary">LOC108560274</name>
</gene>
<dbReference type="GeneID" id="108560274"/>
<dbReference type="Pfam" id="PF06585">
    <property type="entry name" value="JHBP"/>
    <property type="match status" value="1"/>
</dbReference>
<keyword evidence="1" id="KW-1185">Reference proteome</keyword>
<dbReference type="Proteomes" id="UP000695000">
    <property type="component" value="Unplaced"/>
</dbReference>
<dbReference type="PANTHER" id="PTHR11008">
    <property type="entry name" value="PROTEIN TAKEOUT-LIKE PROTEIN"/>
    <property type="match status" value="1"/>
</dbReference>